<dbReference type="SMART" id="SM00717">
    <property type="entry name" value="SANT"/>
    <property type="match status" value="2"/>
</dbReference>
<reference evidence="7 8" key="1">
    <citation type="journal article" date="2023" name="G3 (Bethesda)">
        <title>A chromosome-length genome assembly and annotation of blackberry (Rubus argutus, cv. 'Hillquist').</title>
        <authorList>
            <person name="Bruna T."/>
            <person name="Aryal R."/>
            <person name="Dudchenko O."/>
            <person name="Sargent D.J."/>
            <person name="Mead D."/>
            <person name="Buti M."/>
            <person name="Cavallini A."/>
            <person name="Hytonen T."/>
            <person name="Andres J."/>
            <person name="Pham M."/>
            <person name="Weisz D."/>
            <person name="Mascagni F."/>
            <person name="Usai G."/>
            <person name="Natali L."/>
            <person name="Bassil N."/>
            <person name="Fernandez G.E."/>
            <person name="Lomsadze A."/>
            <person name="Armour M."/>
            <person name="Olukolu B."/>
            <person name="Poorten T."/>
            <person name="Britton C."/>
            <person name="Davik J."/>
            <person name="Ashrafi H."/>
            <person name="Aiden E.L."/>
            <person name="Borodovsky M."/>
            <person name="Worthington M."/>
        </authorList>
    </citation>
    <scope>NUCLEOTIDE SEQUENCE [LARGE SCALE GENOMIC DNA]</scope>
    <source>
        <strain evidence="7">PI 553951</strain>
    </source>
</reference>
<dbReference type="AlphaFoldDB" id="A0AAW1VUI8"/>
<dbReference type="PROSITE" id="PS51294">
    <property type="entry name" value="HTH_MYB"/>
    <property type="match status" value="2"/>
</dbReference>
<name>A0AAW1VUI8_RUBAR</name>
<dbReference type="PROSITE" id="PS50090">
    <property type="entry name" value="MYB_LIKE"/>
    <property type="match status" value="2"/>
</dbReference>
<dbReference type="InterPro" id="IPR001005">
    <property type="entry name" value="SANT/Myb"/>
</dbReference>
<sequence length="326" mass="36562">MGRTPCCDKSGLKRGPWTADEDELLVNYINKNKGHGSWRALPKLAGLLRCGKSCRLRWTNYLRPDIKRGPFTEEEEKLIIQLHGMLGNRWAAIASQLPGRTDNEIKNLWNTHLKKRLIRMGINPQSHEPFSSNGLTAKVSSSMATRHMAQWESARLEAEARLSRESSNFSTPPLEKSDSDYFLRLWYSEVGESFRKLPTAGKALSESPVSQASSSGKWGSFSAVTTDIGHHLESMAGNQNEDIEYKIFKSITGEDMVYKIYKSNAEDVIRGSDSSSCNKLDDSSESAMNLLLDYPINNDMSFLEDDMNDYATSTSAKLENAFICPL</sequence>
<dbReference type="Gene3D" id="1.10.10.60">
    <property type="entry name" value="Homeodomain-like"/>
    <property type="match status" value="2"/>
</dbReference>
<evidence type="ECO:0000256" key="1">
    <source>
        <dbReference type="ARBA" id="ARBA00004123"/>
    </source>
</evidence>
<dbReference type="FunFam" id="1.10.10.60:FF:000001">
    <property type="entry name" value="MYB-related transcription factor"/>
    <property type="match status" value="1"/>
</dbReference>
<dbReference type="CDD" id="cd00167">
    <property type="entry name" value="SANT"/>
    <property type="match status" value="2"/>
</dbReference>
<feature type="domain" description="Myb-like" evidence="5">
    <location>
        <begin position="63"/>
        <end position="113"/>
    </location>
</feature>
<dbReference type="InterPro" id="IPR009057">
    <property type="entry name" value="Homeodomain-like_sf"/>
</dbReference>
<organism evidence="7 8">
    <name type="scientific">Rubus argutus</name>
    <name type="common">Southern blackberry</name>
    <dbReference type="NCBI Taxonomy" id="59490"/>
    <lineage>
        <taxon>Eukaryota</taxon>
        <taxon>Viridiplantae</taxon>
        <taxon>Streptophyta</taxon>
        <taxon>Embryophyta</taxon>
        <taxon>Tracheophyta</taxon>
        <taxon>Spermatophyta</taxon>
        <taxon>Magnoliopsida</taxon>
        <taxon>eudicotyledons</taxon>
        <taxon>Gunneridae</taxon>
        <taxon>Pentapetalae</taxon>
        <taxon>rosids</taxon>
        <taxon>fabids</taxon>
        <taxon>Rosales</taxon>
        <taxon>Rosaceae</taxon>
        <taxon>Rosoideae</taxon>
        <taxon>Rosoideae incertae sedis</taxon>
        <taxon>Rubus</taxon>
    </lineage>
</organism>
<dbReference type="InterPro" id="IPR015495">
    <property type="entry name" value="Myb_TF_plants"/>
</dbReference>
<evidence type="ECO:0000313" key="7">
    <source>
        <dbReference type="EMBL" id="KAK9910489.1"/>
    </source>
</evidence>
<evidence type="ECO:0000256" key="4">
    <source>
        <dbReference type="ARBA" id="ARBA00023242"/>
    </source>
</evidence>
<dbReference type="PANTHER" id="PTHR10641:SF622">
    <property type="entry name" value="TRANSCRIPTION FACTOR MYB17"/>
    <property type="match status" value="1"/>
</dbReference>
<comment type="subcellular location">
    <subcellularLocation>
        <location evidence="1">Nucleus</location>
    </subcellularLocation>
</comment>
<dbReference type="InterPro" id="IPR017930">
    <property type="entry name" value="Myb_dom"/>
</dbReference>
<keyword evidence="3" id="KW-0238">DNA-binding</keyword>
<dbReference type="PANTHER" id="PTHR10641">
    <property type="entry name" value="MYB FAMILY TRANSCRIPTION FACTOR"/>
    <property type="match status" value="1"/>
</dbReference>
<evidence type="ECO:0000313" key="8">
    <source>
        <dbReference type="Proteomes" id="UP001457282"/>
    </source>
</evidence>
<evidence type="ECO:0000256" key="3">
    <source>
        <dbReference type="ARBA" id="ARBA00023125"/>
    </source>
</evidence>
<dbReference type="EMBL" id="JBEDUW010000007">
    <property type="protein sequence ID" value="KAK9910489.1"/>
    <property type="molecule type" value="Genomic_DNA"/>
</dbReference>
<dbReference type="GO" id="GO:0005634">
    <property type="term" value="C:nucleus"/>
    <property type="evidence" value="ECO:0007669"/>
    <property type="project" value="UniProtKB-SubCell"/>
</dbReference>
<dbReference type="SUPFAM" id="SSF46689">
    <property type="entry name" value="Homeodomain-like"/>
    <property type="match status" value="1"/>
</dbReference>
<keyword evidence="2" id="KW-0677">Repeat</keyword>
<dbReference type="FunFam" id="1.10.10.60:FF:000198">
    <property type="entry name" value="MYB transcription factor"/>
    <property type="match status" value="1"/>
</dbReference>
<dbReference type="Pfam" id="PF00249">
    <property type="entry name" value="Myb_DNA-binding"/>
    <property type="match status" value="2"/>
</dbReference>
<comment type="caution">
    <text evidence="7">The sequence shown here is derived from an EMBL/GenBank/DDBJ whole genome shotgun (WGS) entry which is preliminary data.</text>
</comment>
<dbReference type="Proteomes" id="UP001457282">
    <property type="component" value="Unassembled WGS sequence"/>
</dbReference>
<evidence type="ECO:0000259" key="5">
    <source>
        <dbReference type="PROSITE" id="PS50090"/>
    </source>
</evidence>
<feature type="domain" description="HTH myb-type" evidence="6">
    <location>
        <begin position="63"/>
        <end position="117"/>
    </location>
</feature>
<keyword evidence="4" id="KW-0539">Nucleus</keyword>
<feature type="domain" description="Myb-like" evidence="5">
    <location>
        <begin position="9"/>
        <end position="62"/>
    </location>
</feature>
<proteinExistence type="predicted"/>
<gene>
    <name evidence="7" type="ORF">M0R45_034448</name>
</gene>
<evidence type="ECO:0000256" key="2">
    <source>
        <dbReference type="ARBA" id="ARBA00022737"/>
    </source>
</evidence>
<feature type="domain" description="HTH myb-type" evidence="6">
    <location>
        <begin position="9"/>
        <end position="62"/>
    </location>
</feature>
<dbReference type="GO" id="GO:0003677">
    <property type="term" value="F:DNA binding"/>
    <property type="evidence" value="ECO:0007669"/>
    <property type="project" value="UniProtKB-KW"/>
</dbReference>
<accession>A0AAW1VUI8</accession>
<evidence type="ECO:0000259" key="6">
    <source>
        <dbReference type="PROSITE" id="PS51294"/>
    </source>
</evidence>
<protein>
    <submittedName>
        <fullName evidence="7">Uncharacterized protein</fullName>
    </submittedName>
</protein>
<keyword evidence="8" id="KW-1185">Reference proteome</keyword>